<protein>
    <submittedName>
        <fullName evidence="3">Putative lipoprotein</fullName>
    </submittedName>
</protein>
<evidence type="ECO:0000313" key="3">
    <source>
        <dbReference type="EMBL" id="SEO81540.1"/>
    </source>
</evidence>
<reference evidence="3 4" key="1">
    <citation type="submission" date="2016-10" db="EMBL/GenBank/DDBJ databases">
        <authorList>
            <person name="de Groot N.N."/>
        </authorList>
    </citation>
    <scope>NUCLEOTIDE SEQUENCE [LARGE SCALE GENOMIC DNA]</scope>
    <source>
        <strain evidence="3 4">CGMCC 1.6291</strain>
    </source>
</reference>
<dbReference type="OrthoDB" id="5795691at2"/>
<dbReference type="STRING" id="406100.SAMN04488052_103168"/>
<dbReference type="Proteomes" id="UP000199657">
    <property type="component" value="Unassembled WGS sequence"/>
</dbReference>
<dbReference type="InterPro" id="IPR039567">
    <property type="entry name" value="Gly-zipper"/>
</dbReference>
<feature type="signal peptide" evidence="1">
    <location>
        <begin position="1"/>
        <end position="24"/>
    </location>
</feature>
<keyword evidence="3" id="KW-0449">Lipoprotein</keyword>
<organism evidence="3 4">
    <name type="scientific">Aquisalimonas asiatica</name>
    <dbReference type="NCBI Taxonomy" id="406100"/>
    <lineage>
        <taxon>Bacteria</taxon>
        <taxon>Pseudomonadati</taxon>
        <taxon>Pseudomonadota</taxon>
        <taxon>Gammaproteobacteria</taxon>
        <taxon>Chromatiales</taxon>
        <taxon>Ectothiorhodospiraceae</taxon>
        <taxon>Aquisalimonas</taxon>
    </lineage>
</organism>
<dbReference type="PROSITE" id="PS51257">
    <property type="entry name" value="PROKAR_LIPOPROTEIN"/>
    <property type="match status" value="1"/>
</dbReference>
<dbReference type="AlphaFoldDB" id="A0A1H8SRZ9"/>
<evidence type="ECO:0000313" key="4">
    <source>
        <dbReference type="Proteomes" id="UP000199657"/>
    </source>
</evidence>
<feature type="chain" id="PRO_5011486100" evidence="1">
    <location>
        <begin position="25"/>
        <end position="220"/>
    </location>
</feature>
<sequence length="220" mass="22560">MRKGMAVMGTVGASALFLAGCATTDVSGQSDQNYDFSSVERVAVVAVEGADGSEAAQNQVAGMFNESLLRKGYSPVERSQIREVMDEQDFQHDDATTTSGAAELGRILNVDTAIVVNVPQYGDSMSMSAQMIDVDDGAVVWSASGSAASREGLSRRFGQLLGGASGAVAGSEVDGTMGAVIGGASGAVVGDMAGEAMTPEQQEQAAELVVELSDNMPDPH</sequence>
<dbReference type="Pfam" id="PF13488">
    <property type="entry name" value="Gly-zipper_Omp"/>
    <property type="match status" value="1"/>
</dbReference>
<dbReference type="EMBL" id="FOEG01000003">
    <property type="protein sequence ID" value="SEO81540.1"/>
    <property type="molecule type" value="Genomic_DNA"/>
</dbReference>
<keyword evidence="4" id="KW-1185">Reference proteome</keyword>
<accession>A0A1H8SRZ9</accession>
<feature type="domain" description="Glycine zipper" evidence="2">
    <location>
        <begin position="158"/>
        <end position="200"/>
    </location>
</feature>
<gene>
    <name evidence="3" type="ORF">SAMN04488052_103168</name>
</gene>
<proteinExistence type="predicted"/>
<keyword evidence="1" id="KW-0732">Signal</keyword>
<evidence type="ECO:0000259" key="2">
    <source>
        <dbReference type="Pfam" id="PF13488"/>
    </source>
</evidence>
<name>A0A1H8SRZ9_9GAMM</name>
<evidence type="ECO:0000256" key="1">
    <source>
        <dbReference type="SAM" id="SignalP"/>
    </source>
</evidence>
<dbReference type="Gene3D" id="3.40.50.10610">
    <property type="entry name" value="ABC-type transport auxiliary lipoprotein component"/>
    <property type="match status" value="1"/>
</dbReference>